<gene>
    <name evidence="2" type="ORF">IDJ75_19015</name>
</gene>
<dbReference type="EMBL" id="JACWMW010000005">
    <property type="protein sequence ID" value="MBD1387386.1"/>
    <property type="molecule type" value="Genomic_DNA"/>
</dbReference>
<feature type="transmembrane region" description="Helical" evidence="1">
    <location>
        <begin position="149"/>
        <end position="166"/>
    </location>
</feature>
<evidence type="ECO:0000313" key="2">
    <source>
        <dbReference type="EMBL" id="MBD1387386.1"/>
    </source>
</evidence>
<dbReference type="Pfam" id="PF11188">
    <property type="entry name" value="DUF2975"/>
    <property type="match status" value="1"/>
</dbReference>
<keyword evidence="1" id="KW-0472">Membrane</keyword>
<organism evidence="2 3">
    <name type="scientific">Mucilaginibacter rigui</name>
    <dbReference type="NCBI Taxonomy" id="534635"/>
    <lineage>
        <taxon>Bacteria</taxon>
        <taxon>Pseudomonadati</taxon>
        <taxon>Bacteroidota</taxon>
        <taxon>Sphingobacteriia</taxon>
        <taxon>Sphingobacteriales</taxon>
        <taxon>Sphingobacteriaceae</taxon>
        <taxon>Mucilaginibacter</taxon>
    </lineage>
</organism>
<keyword evidence="1" id="KW-1133">Transmembrane helix</keyword>
<keyword evidence="3" id="KW-1185">Reference proteome</keyword>
<dbReference type="RefSeq" id="WP_191177232.1">
    <property type="nucleotide sequence ID" value="NZ_JACWMW010000005.1"/>
</dbReference>
<comment type="caution">
    <text evidence="2">The sequence shown here is derived from an EMBL/GenBank/DDBJ whole genome shotgun (WGS) entry which is preliminary data.</text>
</comment>
<sequence>MKKIRTLQILVYITFALFFLQTYAPSLYRGFADGWADSFSSTNDELNAHTPSGPALDAVLQGNIIPGTKNDTLQIGKDYLLRDINVTANIRVVDASGKTPEWLKVCRVLLAFLMIRILLYMASFCNRVIVDIYNGRMFDPQCIKLIRKIGIRLIIYAIADFAYQWTDYIKQTILIHAPLNVINTVTFNWGLLLGAMLIFILAGAFEQGGKLKEEQELTI</sequence>
<accession>A0ABR7XA23</accession>
<feature type="transmembrane region" description="Helical" evidence="1">
    <location>
        <begin position="7"/>
        <end position="24"/>
    </location>
</feature>
<proteinExistence type="predicted"/>
<feature type="transmembrane region" description="Helical" evidence="1">
    <location>
        <begin position="186"/>
        <end position="205"/>
    </location>
</feature>
<evidence type="ECO:0000313" key="3">
    <source>
        <dbReference type="Proteomes" id="UP000618754"/>
    </source>
</evidence>
<evidence type="ECO:0000256" key="1">
    <source>
        <dbReference type="SAM" id="Phobius"/>
    </source>
</evidence>
<name>A0ABR7XA23_9SPHI</name>
<reference evidence="2 3" key="1">
    <citation type="submission" date="2020-09" db="EMBL/GenBank/DDBJ databases">
        <title>Novel species of Mucilaginibacter isolated from a glacier on the Tibetan Plateau.</title>
        <authorList>
            <person name="Liu Q."/>
            <person name="Xin Y.-H."/>
        </authorList>
    </citation>
    <scope>NUCLEOTIDE SEQUENCE [LARGE SCALE GENOMIC DNA]</scope>
    <source>
        <strain evidence="2 3">CGMCC 1.13878</strain>
    </source>
</reference>
<dbReference type="Proteomes" id="UP000618754">
    <property type="component" value="Unassembled WGS sequence"/>
</dbReference>
<dbReference type="InterPro" id="IPR021354">
    <property type="entry name" value="DUF2975"/>
</dbReference>
<protein>
    <submittedName>
        <fullName evidence="2">DUF2975 domain-containing protein</fullName>
    </submittedName>
</protein>
<feature type="transmembrane region" description="Helical" evidence="1">
    <location>
        <begin position="108"/>
        <end position="129"/>
    </location>
</feature>
<keyword evidence="1" id="KW-0812">Transmembrane</keyword>